<dbReference type="InterPro" id="IPR000182">
    <property type="entry name" value="GNAT_dom"/>
</dbReference>
<dbReference type="PROSITE" id="PS51186">
    <property type="entry name" value="GNAT"/>
    <property type="match status" value="1"/>
</dbReference>
<evidence type="ECO:0000256" key="2">
    <source>
        <dbReference type="ARBA" id="ARBA00023315"/>
    </source>
</evidence>
<evidence type="ECO:0000256" key="1">
    <source>
        <dbReference type="ARBA" id="ARBA00022679"/>
    </source>
</evidence>
<name>A0A1V0TJZ8_9ACTN</name>
<keyword evidence="5" id="KW-1185">Reference proteome</keyword>
<proteinExistence type="predicted"/>
<reference evidence="4 5" key="1">
    <citation type="submission" date="2017-04" db="EMBL/GenBank/DDBJ databases">
        <title>Complete Genome Sequence of Streptomyces gilvosporeus F607, a Capable Producer of Natamycin.</title>
        <authorList>
            <person name="Zong G."/>
            <person name="Zhong C."/>
            <person name="Fu J."/>
            <person name="Qin R."/>
            <person name="Cao G."/>
        </authorList>
    </citation>
    <scope>NUCLEOTIDE SEQUENCE [LARGE SCALE GENOMIC DNA]</scope>
    <source>
        <strain evidence="4 5">F607</strain>
    </source>
</reference>
<evidence type="ECO:0000313" key="4">
    <source>
        <dbReference type="EMBL" id="ARF53261.1"/>
    </source>
</evidence>
<dbReference type="PANTHER" id="PTHR43877:SF2">
    <property type="entry name" value="AMINOALKYLPHOSPHONATE N-ACETYLTRANSFERASE-RELATED"/>
    <property type="match status" value="1"/>
</dbReference>
<dbReference type="EMBL" id="CP020569">
    <property type="protein sequence ID" value="ARF53261.1"/>
    <property type="molecule type" value="Genomic_DNA"/>
</dbReference>
<gene>
    <name evidence="4" type="ORF">B1H19_02960</name>
</gene>
<dbReference type="AlphaFoldDB" id="A0A1V0TJZ8"/>
<dbReference type="InterPro" id="IPR050832">
    <property type="entry name" value="Bact_Acetyltransf"/>
</dbReference>
<dbReference type="Proteomes" id="UP000192726">
    <property type="component" value="Chromosome"/>
</dbReference>
<protein>
    <submittedName>
        <fullName evidence="4">GNAT family N-acetyltransferase</fullName>
    </submittedName>
</protein>
<feature type="domain" description="N-acetyltransferase" evidence="3">
    <location>
        <begin position="4"/>
        <end position="160"/>
    </location>
</feature>
<dbReference type="Pfam" id="PF00583">
    <property type="entry name" value="Acetyltransf_1"/>
    <property type="match status" value="1"/>
</dbReference>
<dbReference type="InterPro" id="IPR016181">
    <property type="entry name" value="Acyl_CoA_acyltransferase"/>
</dbReference>
<organism evidence="4 5">
    <name type="scientific">Streptomyces gilvosporeus</name>
    <dbReference type="NCBI Taxonomy" id="553510"/>
    <lineage>
        <taxon>Bacteria</taxon>
        <taxon>Bacillati</taxon>
        <taxon>Actinomycetota</taxon>
        <taxon>Actinomycetes</taxon>
        <taxon>Kitasatosporales</taxon>
        <taxon>Streptomycetaceae</taxon>
        <taxon>Streptomyces</taxon>
    </lineage>
</organism>
<evidence type="ECO:0000313" key="5">
    <source>
        <dbReference type="Proteomes" id="UP000192726"/>
    </source>
</evidence>
<accession>A0A1V0TJZ8</accession>
<sequence>MPTLTVRTLRPEDWRLCRAVRLAALTEAPQAFGSTLSREESLTEKQWRERLAGHNQFLAEEDGEPCGLAGVVPVGPHTAELVSMWVRPATRGTGAADLLVRAVLRWADDEGIDEVRLQVTEGNTAAERLYVRHGFRRTGSPPPPESPVAGGEFTMIRTFSDLSRPR</sequence>
<dbReference type="CDD" id="cd04301">
    <property type="entry name" value="NAT_SF"/>
    <property type="match status" value="1"/>
</dbReference>
<dbReference type="SUPFAM" id="SSF55729">
    <property type="entry name" value="Acyl-CoA N-acyltransferases (Nat)"/>
    <property type="match status" value="1"/>
</dbReference>
<dbReference type="OrthoDB" id="9799092at2"/>
<dbReference type="Gene3D" id="3.40.630.30">
    <property type="match status" value="1"/>
</dbReference>
<dbReference type="PANTHER" id="PTHR43877">
    <property type="entry name" value="AMINOALKYLPHOSPHONATE N-ACETYLTRANSFERASE-RELATED-RELATED"/>
    <property type="match status" value="1"/>
</dbReference>
<keyword evidence="2" id="KW-0012">Acyltransferase</keyword>
<dbReference type="KEGG" id="sgv:B1H19_02960"/>
<evidence type="ECO:0000259" key="3">
    <source>
        <dbReference type="PROSITE" id="PS51186"/>
    </source>
</evidence>
<keyword evidence="1 4" id="KW-0808">Transferase</keyword>
<dbReference type="GO" id="GO:0016747">
    <property type="term" value="F:acyltransferase activity, transferring groups other than amino-acyl groups"/>
    <property type="evidence" value="ECO:0007669"/>
    <property type="project" value="InterPro"/>
</dbReference>
<dbReference type="RefSeq" id="WP_083102691.1">
    <property type="nucleotide sequence ID" value="NZ_CP020569.1"/>
</dbReference>